<reference evidence="1 2" key="1">
    <citation type="submission" date="2019-03" db="EMBL/GenBank/DDBJ databases">
        <title>Single cell metagenomics reveals metabolic interactions within the superorganism composed of flagellate Streblomastix strix and complex community of Bacteroidetes bacteria on its surface.</title>
        <authorList>
            <person name="Treitli S.C."/>
            <person name="Kolisko M."/>
            <person name="Husnik F."/>
            <person name="Keeling P."/>
            <person name="Hampl V."/>
        </authorList>
    </citation>
    <scope>NUCLEOTIDE SEQUENCE [LARGE SCALE GENOMIC DNA]</scope>
    <source>
        <strain evidence="1">ST1C</strain>
    </source>
</reference>
<proteinExistence type="predicted"/>
<protein>
    <submittedName>
        <fullName evidence="1">Uncharacterized protein</fullName>
    </submittedName>
</protein>
<evidence type="ECO:0000313" key="1">
    <source>
        <dbReference type="EMBL" id="KAA6358989.1"/>
    </source>
</evidence>
<comment type="caution">
    <text evidence="1">The sequence shown here is derived from an EMBL/GenBank/DDBJ whole genome shotgun (WGS) entry which is preliminary data.</text>
</comment>
<dbReference type="Proteomes" id="UP000324800">
    <property type="component" value="Unassembled WGS sequence"/>
</dbReference>
<sequence length="185" mass="21524">MCGYDQGGLDNIQQFQAQLLQDQKQPQINLILGQKRILQLLIYPRNPRLAIEGQFQTRQLTKPCLIEPRTEVIVDEISFKAEKQMEKDFGLQSNKQSHFQYPLLNGRNRYCSAKIHEIQVYEQSSRKYRNAFLLKLFTTAVLLDNETNSASNSRDVRRSSSIIHGRLLDDGTEQRIAEDGYYRDN</sequence>
<dbReference type="AlphaFoldDB" id="A0A5J4TLZ3"/>
<accession>A0A5J4TLZ3</accession>
<gene>
    <name evidence="1" type="ORF">EZS28_045484</name>
</gene>
<dbReference type="EMBL" id="SNRW01029067">
    <property type="protein sequence ID" value="KAA6358989.1"/>
    <property type="molecule type" value="Genomic_DNA"/>
</dbReference>
<evidence type="ECO:0000313" key="2">
    <source>
        <dbReference type="Proteomes" id="UP000324800"/>
    </source>
</evidence>
<organism evidence="1 2">
    <name type="scientific">Streblomastix strix</name>
    <dbReference type="NCBI Taxonomy" id="222440"/>
    <lineage>
        <taxon>Eukaryota</taxon>
        <taxon>Metamonada</taxon>
        <taxon>Preaxostyla</taxon>
        <taxon>Oxymonadida</taxon>
        <taxon>Streblomastigidae</taxon>
        <taxon>Streblomastix</taxon>
    </lineage>
</organism>
<name>A0A5J4TLZ3_9EUKA</name>